<dbReference type="RefSeq" id="WP_245995652.1">
    <property type="nucleotide sequence ID" value="NZ_RKHG01000001.1"/>
</dbReference>
<dbReference type="GO" id="GO:0008168">
    <property type="term" value="F:methyltransferase activity"/>
    <property type="evidence" value="ECO:0007669"/>
    <property type="project" value="UniProtKB-KW"/>
</dbReference>
<evidence type="ECO:0000259" key="4">
    <source>
        <dbReference type="Pfam" id="PF13649"/>
    </source>
</evidence>
<dbReference type="AlphaFoldDB" id="A0A3N1ZX11"/>
<evidence type="ECO:0000256" key="2">
    <source>
        <dbReference type="ARBA" id="ARBA00022679"/>
    </source>
</evidence>
<dbReference type="Pfam" id="PF13649">
    <property type="entry name" value="Methyltransf_25"/>
    <property type="match status" value="1"/>
</dbReference>
<evidence type="ECO:0000256" key="1">
    <source>
        <dbReference type="ARBA" id="ARBA00022603"/>
    </source>
</evidence>
<gene>
    <name evidence="5" type="ORF">EDD41_2649</name>
</gene>
<dbReference type="GO" id="GO:0032259">
    <property type="term" value="P:methylation"/>
    <property type="evidence" value="ECO:0007669"/>
    <property type="project" value="UniProtKB-KW"/>
</dbReference>
<keyword evidence="2 5" id="KW-0808">Transferase</keyword>
<sequence>MTDTTAPNEPVEPGTWEKVVEANPQHAQNYAERFRRMEAEGADLLGEARFVDAMVQRNARILDAGCGPGRHAGYLSARGHDVVGVDLDETLIEIAKVEHPGPVYFAQDLTLLDLAGHGVEAGFDAILCAGNAIAFPAASSRRRILTNLAKALAPEGRAVFGFGQGRGYEFNDFITDAQASGLVLELGLSTWDLKPFREDSNFLVAIFSRA</sequence>
<dbReference type="PANTHER" id="PTHR43464">
    <property type="entry name" value="METHYLTRANSFERASE"/>
    <property type="match status" value="1"/>
</dbReference>
<comment type="caution">
    <text evidence="5">The sequence shown here is derived from an EMBL/GenBank/DDBJ whole genome shotgun (WGS) entry which is preliminary data.</text>
</comment>
<proteinExistence type="predicted"/>
<dbReference type="CDD" id="cd02440">
    <property type="entry name" value="AdoMet_MTases"/>
    <property type="match status" value="1"/>
</dbReference>
<dbReference type="Proteomes" id="UP000275749">
    <property type="component" value="Unassembled WGS sequence"/>
</dbReference>
<dbReference type="SUPFAM" id="SSF53335">
    <property type="entry name" value="S-adenosyl-L-methionine-dependent methyltransferases"/>
    <property type="match status" value="1"/>
</dbReference>
<protein>
    <submittedName>
        <fullName evidence="5">Methyltransferase family protein</fullName>
    </submittedName>
</protein>
<dbReference type="EMBL" id="RKHG01000001">
    <property type="protein sequence ID" value="ROR55384.1"/>
    <property type="molecule type" value="Genomic_DNA"/>
</dbReference>
<keyword evidence="3" id="KW-0949">S-adenosyl-L-methionine</keyword>
<name>A0A3N1ZX11_9ACTN</name>
<dbReference type="Gene3D" id="3.40.50.150">
    <property type="entry name" value="Vaccinia Virus protein VP39"/>
    <property type="match status" value="1"/>
</dbReference>
<feature type="domain" description="Methyltransferase" evidence="4">
    <location>
        <begin position="61"/>
        <end position="156"/>
    </location>
</feature>
<keyword evidence="1 5" id="KW-0489">Methyltransferase</keyword>
<organism evidence="5 6">
    <name type="scientific">Luteococcus japonicus</name>
    <dbReference type="NCBI Taxonomy" id="33984"/>
    <lineage>
        <taxon>Bacteria</taxon>
        <taxon>Bacillati</taxon>
        <taxon>Actinomycetota</taxon>
        <taxon>Actinomycetes</taxon>
        <taxon>Propionibacteriales</taxon>
        <taxon>Propionibacteriaceae</taxon>
        <taxon>Luteococcus</taxon>
    </lineage>
</organism>
<dbReference type="PANTHER" id="PTHR43464:SF19">
    <property type="entry name" value="UBIQUINONE BIOSYNTHESIS O-METHYLTRANSFERASE, MITOCHONDRIAL"/>
    <property type="match status" value="1"/>
</dbReference>
<evidence type="ECO:0000313" key="6">
    <source>
        <dbReference type="Proteomes" id="UP000275749"/>
    </source>
</evidence>
<reference evidence="5 6" key="1">
    <citation type="submission" date="2018-11" db="EMBL/GenBank/DDBJ databases">
        <title>Sequencing the genomes of 1000 actinobacteria strains.</title>
        <authorList>
            <person name="Klenk H.-P."/>
        </authorList>
    </citation>
    <scope>NUCLEOTIDE SEQUENCE [LARGE SCALE GENOMIC DNA]</scope>
    <source>
        <strain evidence="5 6">DSM 10546</strain>
    </source>
</reference>
<dbReference type="InterPro" id="IPR041698">
    <property type="entry name" value="Methyltransf_25"/>
</dbReference>
<evidence type="ECO:0000313" key="5">
    <source>
        <dbReference type="EMBL" id="ROR55384.1"/>
    </source>
</evidence>
<dbReference type="InterPro" id="IPR029063">
    <property type="entry name" value="SAM-dependent_MTases_sf"/>
</dbReference>
<accession>A0A3N1ZX11</accession>
<evidence type="ECO:0000256" key="3">
    <source>
        <dbReference type="ARBA" id="ARBA00022691"/>
    </source>
</evidence>